<dbReference type="EMBL" id="JADGJD010000123">
    <property type="protein sequence ID" value="KAJ3054651.1"/>
    <property type="molecule type" value="Genomic_DNA"/>
</dbReference>
<keyword evidence="7" id="KW-1185">Reference proteome</keyword>
<dbReference type="PANTHER" id="PTHR46572">
    <property type="entry name" value="RHO1 GDP-GTP EXCHANGE PROTEIN 1-RELATED"/>
    <property type="match status" value="1"/>
</dbReference>
<evidence type="ECO:0000259" key="4">
    <source>
        <dbReference type="PROSITE" id="PS50010"/>
    </source>
</evidence>
<evidence type="ECO:0000313" key="7">
    <source>
        <dbReference type="Proteomes" id="UP001212841"/>
    </source>
</evidence>
<dbReference type="CDD" id="cd00160">
    <property type="entry name" value="RhoGEF"/>
    <property type="match status" value="1"/>
</dbReference>
<dbReference type="SUPFAM" id="SSF50729">
    <property type="entry name" value="PH domain-like"/>
    <property type="match status" value="1"/>
</dbReference>
<dbReference type="SMART" id="SM00049">
    <property type="entry name" value="DEP"/>
    <property type="match status" value="1"/>
</dbReference>
<dbReference type="Pfam" id="PF00610">
    <property type="entry name" value="DEP"/>
    <property type="match status" value="1"/>
</dbReference>
<dbReference type="InterPro" id="IPR052233">
    <property type="entry name" value="Rho-type_GEFs"/>
</dbReference>
<dbReference type="InterPro" id="IPR000219">
    <property type="entry name" value="DH_dom"/>
</dbReference>
<dbReference type="Pfam" id="PF15405">
    <property type="entry name" value="PH_5"/>
    <property type="match status" value="1"/>
</dbReference>
<comment type="caution">
    <text evidence="6">The sequence shown here is derived from an EMBL/GenBank/DDBJ whole genome shotgun (WGS) entry which is preliminary data.</text>
</comment>
<dbReference type="PROSITE" id="PS50003">
    <property type="entry name" value="PH_DOMAIN"/>
    <property type="match status" value="1"/>
</dbReference>
<dbReference type="InterPro" id="IPR001180">
    <property type="entry name" value="CNH_dom"/>
</dbReference>
<protein>
    <submittedName>
        <fullName evidence="6">RHO1 GDP-GTP exchange protein 2</fullName>
    </submittedName>
</protein>
<feature type="domain" description="DH" evidence="4">
    <location>
        <begin position="188"/>
        <end position="375"/>
    </location>
</feature>
<dbReference type="InterPro" id="IPR011993">
    <property type="entry name" value="PH-like_dom_sf"/>
</dbReference>
<dbReference type="SUPFAM" id="SSF48065">
    <property type="entry name" value="DBL homology domain (DH-domain)"/>
    <property type="match status" value="1"/>
</dbReference>
<dbReference type="PROSITE" id="PS50219">
    <property type="entry name" value="CNH"/>
    <property type="match status" value="1"/>
</dbReference>
<dbReference type="PROSITE" id="PS50010">
    <property type="entry name" value="DH_2"/>
    <property type="match status" value="1"/>
</dbReference>
<keyword evidence="2" id="KW-0344">Guanine-nucleotide releasing factor</keyword>
<dbReference type="GO" id="GO:0035556">
    <property type="term" value="P:intracellular signal transduction"/>
    <property type="evidence" value="ECO:0007669"/>
    <property type="project" value="InterPro"/>
</dbReference>
<feature type="domain" description="PH" evidence="3">
    <location>
        <begin position="408"/>
        <end position="549"/>
    </location>
</feature>
<dbReference type="AlphaFoldDB" id="A0AAD5SJE1"/>
<dbReference type="InterPro" id="IPR035899">
    <property type="entry name" value="DBL_dom_sf"/>
</dbReference>
<dbReference type="PANTHER" id="PTHR46572:SF2">
    <property type="entry name" value="RHO1 GDP-GTP EXCHANGE PROTEIN 1-RELATED"/>
    <property type="match status" value="1"/>
</dbReference>
<dbReference type="Gene3D" id="1.20.900.10">
    <property type="entry name" value="Dbl homology (DH) domain"/>
    <property type="match status" value="1"/>
</dbReference>
<organism evidence="6 7">
    <name type="scientific">Rhizophlyctis rosea</name>
    <dbReference type="NCBI Taxonomy" id="64517"/>
    <lineage>
        <taxon>Eukaryota</taxon>
        <taxon>Fungi</taxon>
        <taxon>Fungi incertae sedis</taxon>
        <taxon>Chytridiomycota</taxon>
        <taxon>Chytridiomycota incertae sedis</taxon>
        <taxon>Chytridiomycetes</taxon>
        <taxon>Rhizophlyctidales</taxon>
        <taxon>Rhizophlyctidaceae</taxon>
        <taxon>Rhizophlyctis</taxon>
    </lineage>
</organism>
<dbReference type="InterPro" id="IPR001849">
    <property type="entry name" value="PH_domain"/>
</dbReference>
<dbReference type="Gene3D" id="2.30.29.30">
    <property type="entry name" value="Pleckstrin-homology domain (PH domain)/Phosphotyrosine-binding domain (PTB)"/>
    <property type="match status" value="1"/>
</dbReference>
<evidence type="ECO:0000256" key="2">
    <source>
        <dbReference type="ARBA" id="ARBA00022658"/>
    </source>
</evidence>
<keyword evidence="1" id="KW-0597">Phosphoprotein</keyword>
<dbReference type="SMART" id="SM00036">
    <property type="entry name" value="CNH"/>
    <property type="match status" value="1"/>
</dbReference>
<dbReference type="Pfam" id="PF00780">
    <property type="entry name" value="CNH"/>
    <property type="match status" value="1"/>
</dbReference>
<sequence>MLSQVAKSFRDRVPLSTHTKDSLEYKESFLGREGVDTIALIIKTTDRNLALLLGRALDAQKFFHDVTYMHRLRDSPVELYAFQEYLGLRVEDGVDQDDVPDTPMEDGLPNGVFTLLTDCYSPTCTRERLCYSIACPRRLEQQTRLLNQTSHQLQRTPSRLSLSDDQDKLWSTTVPKDVLESVSDTEKKRQEIIFEIVKTEKEFVDDLELLQKLYIEPLRSGSIIPQQRRERFIHDVFLNVSELISINSKLRRALAQRQKERHVVERVGDVFAGVVGELDPYVDYGAKQPHAKHILDHEVSTNPEFARFLQECERKPESRKLPIQSFLGRPTTRMGRYPLLLKSLLEKTPEDHIDQRVVPPVMDAIKDILTRINIEVGKANNQLKLSQLASQLPAPIAQELRLRDKGRELIREGTLLKRGNNETELMVYLFDHALLLAKRKHKNGHFKFYRKPMNLQLISLPSDRAGGASRRHSGLFNSTGKSAATASLAVTASMPPARGSTVAQNDPLSSRAFSISFAHLGREGQAYTLYTNNQAERKLWKEAIENQKLVVTERNRKFEIVTLLDNVFEYPNRVTCSCEWEGRLLLGTDQGLFMGPDERKAAKDRADGTPRRYQRALDLERIMQVDVVVEFDLLIVLADKNLWTFPLDVLEIIDYDASARKGRKMGSHYSFFKQGYCMDRTLICAVKSAALSTTIKVFEPIAPGGKKGKGIGRLFRGGDDQVKLYQELFIPTESTSVDFLKRKLCVGCTKGFEIIDLESLDTMGLLDTNDPGLGFVTRREHIRPISIFKVQDGNYLLCYAEFGFYINKLGGRARPDWMIHWEGTPTAFSYVYPYIIAFEPNFIEIRHVDTGALQQVILSHGLRVLNPNPDAMHCVMDGNGEYQHVFRLRNVPKV</sequence>
<evidence type="ECO:0000259" key="3">
    <source>
        <dbReference type="PROSITE" id="PS50003"/>
    </source>
</evidence>
<dbReference type="InterPro" id="IPR036388">
    <property type="entry name" value="WH-like_DNA-bd_sf"/>
</dbReference>
<evidence type="ECO:0000313" key="6">
    <source>
        <dbReference type="EMBL" id="KAJ3054651.1"/>
    </source>
</evidence>
<evidence type="ECO:0000259" key="5">
    <source>
        <dbReference type="PROSITE" id="PS50219"/>
    </source>
</evidence>
<reference evidence="6" key="1">
    <citation type="submission" date="2020-05" db="EMBL/GenBank/DDBJ databases">
        <title>Phylogenomic resolution of chytrid fungi.</title>
        <authorList>
            <person name="Stajich J.E."/>
            <person name="Amses K."/>
            <person name="Simmons R."/>
            <person name="Seto K."/>
            <person name="Myers J."/>
            <person name="Bonds A."/>
            <person name="Quandt C.A."/>
            <person name="Barry K."/>
            <person name="Liu P."/>
            <person name="Grigoriev I."/>
            <person name="Longcore J.E."/>
            <person name="James T.Y."/>
        </authorList>
    </citation>
    <scope>NUCLEOTIDE SEQUENCE</scope>
    <source>
        <strain evidence="6">JEL0318</strain>
    </source>
</reference>
<accession>A0AAD5SJE1</accession>
<dbReference type="Gene3D" id="1.10.10.10">
    <property type="entry name" value="Winged helix-like DNA-binding domain superfamily/Winged helix DNA-binding domain"/>
    <property type="match status" value="1"/>
</dbReference>
<dbReference type="Pfam" id="PF00621">
    <property type="entry name" value="RhoGEF"/>
    <property type="match status" value="1"/>
</dbReference>
<gene>
    <name evidence="6" type="primary">ROM2</name>
    <name evidence="6" type="ORF">HK097_001207</name>
</gene>
<dbReference type="SMART" id="SM00233">
    <property type="entry name" value="PH"/>
    <property type="match status" value="1"/>
</dbReference>
<evidence type="ECO:0000256" key="1">
    <source>
        <dbReference type="ARBA" id="ARBA00022553"/>
    </source>
</evidence>
<dbReference type="CDD" id="cd04435">
    <property type="entry name" value="DEP_fRom2"/>
    <property type="match status" value="1"/>
</dbReference>
<proteinExistence type="predicted"/>
<dbReference type="GO" id="GO:0005085">
    <property type="term" value="F:guanyl-nucleotide exchange factor activity"/>
    <property type="evidence" value="ECO:0007669"/>
    <property type="project" value="UniProtKB-KW"/>
</dbReference>
<dbReference type="InterPro" id="IPR000591">
    <property type="entry name" value="DEP_dom"/>
</dbReference>
<name>A0AAD5SJE1_9FUNG</name>
<dbReference type="Proteomes" id="UP001212841">
    <property type="component" value="Unassembled WGS sequence"/>
</dbReference>
<feature type="domain" description="CNH" evidence="5">
    <location>
        <begin position="571"/>
        <end position="872"/>
    </location>
</feature>
<dbReference type="InterPro" id="IPR041675">
    <property type="entry name" value="PH_5"/>
</dbReference>
<dbReference type="SMART" id="SM00325">
    <property type="entry name" value="RhoGEF"/>
    <property type="match status" value="1"/>
</dbReference>